<reference evidence="2 3" key="1">
    <citation type="journal article" date="2013" name="PLoS ONE">
        <title>Assembly-driven community genomics of a hypersaline microbial ecosystem.</title>
        <authorList>
            <person name="Podell S."/>
            <person name="Ugalde J.A."/>
            <person name="Narasingarao P."/>
            <person name="Banfield J.F."/>
            <person name="Heidelberg K.B."/>
            <person name="Allen E.E."/>
        </authorList>
    </citation>
    <scope>NUCLEOTIDE SEQUENCE [LARGE SCALE GENOMIC DNA]</scope>
    <source>
        <strain evidence="3">J07HQW2</strain>
    </source>
</reference>
<dbReference type="HOGENOM" id="CLU_2550179_0_0_2"/>
<dbReference type="Proteomes" id="UP000030710">
    <property type="component" value="Unassembled WGS sequence"/>
</dbReference>
<gene>
    <name evidence="2" type="ORF">J07HQW2_01243</name>
</gene>
<organism evidence="2 3">
    <name type="scientific">Haloquadratum walsbyi J07HQW2</name>
    <dbReference type="NCBI Taxonomy" id="1238425"/>
    <lineage>
        <taxon>Archaea</taxon>
        <taxon>Methanobacteriati</taxon>
        <taxon>Methanobacteriota</taxon>
        <taxon>Stenosarchaea group</taxon>
        <taxon>Halobacteria</taxon>
        <taxon>Halobacteriales</taxon>
        <taxon>Haloferacaceae</taxon>
        <taxon>Haloquadratum</taxon>
    </lineage>
</organism>
<evidence type="ECO:0000313" key="3">
    <source>
        <dbReference type="Proteomes" id="UP000030710"/>
    </source>
</evidence>
<sequence>MLTSQRGGGGRSVRRHFGETYTSVPPRDAEDDSFNNAALSRSHIDRFSLGIRNSWFCITWFVLKDFFQDSVEASLVTVVVES</sequence>
<evidence type="ECO:0000256" key="1">
    <source>
        <dbReference type="SAM" id="MobiDB-lite"/>
    </source>
</evidence>
<accession>U1PR39</accession>
<dbReference type="AlphaFoldDB" id="U1PR39"/>
<feature type="compositionally biased region" description="Gly residues" evidence="1">
    <location>
        <begin position="1"/>
        <end position="11"/>
    </location>
</feature>
<protein>
    <submittedName>
        <fullName evidence="2">Uncharacterized protein</fullName>
    </submittedName>
</protein>
<name>U1PR39_9EURY</name>
<evidence type="ECO:0000313" key="2">
    <source>
        <dbReference type="EMBL" id="ERG94801.1"/>
    </source>
</evidence>
<dbReference type="STRING" id="1238425.J07HQW2_01243"/>
<dbReference type="EMBL" id="KE356561">
    <property type="protein sequence ID" value="ERG94801.1"/>
    <property type="molecule type" value="Genomic_DNA"/>
</dbReference>
<feature type="region of interest" description="Disordered" evidence="1">
    <location>
        <begin position="1"/>
        <end position="31"/>
    </location>
</feature>
<proteinExistence type="predicted"/>